<dbReference type="Proteomes" id="UP000557739">
    <property type="component" value="Unassembled WGS sequence"/>
</dbReference>
<gene>
    <name evidence="1" type="ORF">FHR19_003508</name>
</gene>
<protein>
    <submittedName>
        <fullName evidence="1">Phage protein D</fullName>
    </submittedName>
</protein>
<proteinExistence type="predicted"/>
<accession>A0A7W9EKZ1</accession>
<dbReference type="AlphaFoldDB" id="A0A7W9EKZ1"/>
<reference evidence="1 2" key="1">
    <citation type="submission" date="2020-08" db="EMBL/GenBank/DDBJ databases">
        <title>Genomic Encyclopedia of Type Strains, Phase IV (KMG-IV): sequencing the most valuable type-strain genomes for metagenomic binning, comparative biology and taxonomic classification.</title>
        <authorList>
            <person name="Goeker M."/>
        </authorList>
    </citation>
    <scope>NUCLEOTIDE SEQUENCE [LARGE SCALE GENOMIC DNA]</scope>
    <source>
        <strain evidence="1 2">DSM 27244</strain>
    </source>
</reference>
<keyword evidence="2" id="KW-1185">Reference proteome</keyword>
<sequence length="36" mass="3886">MKGLEQEISDAKWLIAEVAHALGDRGFTTSVKLEAA</sequence>
<evidence type="ECO:0000313" key="1">
    <source>
        <dbReference type="EMBL" id="MBB5700126.1"/>
    </source>
</evidence>
<name>A0A7W9EKZ1_9SPHN</name>
<organism evidence="1 2">
    <name type="scientific">Sphingomonas yantingensis</name>
    <dbReference type="NCBI Taxonomy" id="1241761"/>
    <lineage>
        <taxon>Bacteria</taxon>
        <taxon>Pseudomonadati</taxon>
        <taxon>Pseudomonadota</taxon>
        <taxon>Alphaproteobacteria</taxon>
        <taxon>Sphingomonadales</taxon>
        <taxon>Sphingomonadaceae</taxon>
        <taxon>Sphingomonas</taxon>
    </lineage>
</organism>
<evidence type="ECO:0000313" key="2">
    <source>
        <dbReference type="Proteomes" id="UP000557739"/>
    </source>
</evidence>
<dbReference type="EMBL" id="JACIJJ010000008">
    <property type="protein sequence ID" value="MBB5700126.1"/>
    <property type="molecule type" value="Genomic_DNA"/>
</dbReference>
<comment type="caution">
    <text evidence="1">The sequence shown here is derived from an EMBL/GenBank/DDBJ whole genome shotgun (WGS) entry which is preliminary data.</text>
</comment>